<feature type="non-terminal residue" evidence="1">
    <location>
        <position position="54"/>
    </location>
</feature>
<reference evidence="1" key="1">
    <citation type="journal article" date="2016" name="Proc. Natl. Acad. Sci. U.S.A.">
        <title>Lipid metabolic changes in an early divergent fungus govern the establishment of a mutualistic symbiosis with endobacteria.</title>
        <authorList>
            <person name="Lastovetsky O.A."/>
            <person name="Gaspar M.L."/>
            <person name="Mondo S.J."/>
            <person name="LaButti K.M."/>
            <person name="Sandor L."/>
            <person name="Grigoriev I.V."/>
            <person name="Henry S.A."/>
            <person name="Pawlowska T.E."/>
        </authorList>
    </citation>
    <scope>NUCLEOTIDE SEQUENCE [LARGE SCALE GENOMIC DNA]</scope>
    <source>
        <strain evidence="1">ATCC 52814</strain>
    </source>
</reference>
<dbReference type="OrthoDB" id="10461197at2759"/>
<proteinExistence type="predicted"/>
<protein>
    <submittedName>
        <fullName evidence="1">Uncharacterized protein</fullName>
    </submittedName>
</protein>
<dbReference type="VEuPathDB" id="FungiDB:BCV72DRAFT_182332"/>
<organism evidence="1">
    <name type="scientific">Rhizopus microsporus var. microsporus</name>
    <dbReference type="NCBI Taxonomy" id="86635"/>
    <lineage>
        <taxon>Eukaryota</taxon>
        <taxon>Fungi</taxon>
        <taxon>Fungi incertae sedis</taxon>
        <taxon>Mucoromycota</taxon>
        <taxon>Mucoromycotina</taxon>
        <taxon>Mucoromycetes</taxon>
        <taxon>Mucorales</taxon>
        <taxon>Mucorineae</taxon>
        <taxon>Rhizopodaceae</taxon>
        <taxon>Rhizopus</taxon>
    </lineage>
</organism>
<dbReference type="AlphaFoldDB" id="A0A1X0R1Y8"/>
<name>A0A1X0R1Y8_RHIZD</name>
<accession>A0A1X0R1Y8</accession>
<dbReference type="Proteomes" id="UP000242414">
    <property type="component" value="Unassembled WGS sequence"/>
</dbReference>
<dbReference type="EMBL" id="KV921933">
    <property type="protein sequence ID" value="ORE05948.1"/>
    <property type="molecule type" value="Genomic_DNA"/>
</dbReference>
<feature type="non-terminal residue" evidence="1">
    <location>
        <position position="1"/>
    </location>
</feature>
<evidence type="ECO:0000313" key="1">
    <source>
        <dbReference type="EMBL" id="ORE05948.1"/>
    </source>
</evidence>
<gene>
    <name evidence="1" type="ORF">BCV72DRAFT_182332</name>
</gene>
<sequence>ILQELATLKQVPLKDESDSGSQSIAEEQSFLKVLYTVSEKATKLPKLNDDEYET</sequence>